<feature type="transmembrane region" description="Helical" evidence="6">
    <location>
        <begin position="101"/>
        <end position="126"/>
    </location>
</feature>
<dbReference type="Proteomes" id="UP001148184">
    <property type="component" value="Unassembled WGS sequence"/>
</dbReference>
<evidence type="ECO:0000256" key="5">
    <source>
        <dbReference type="ARBA" id="ARBA00023136"/>
    </source>
</evidence>
<organism evidence="9 10">
    <name type="scientific">Pseudomonas rubra</name>
    <dbReference type="NCBI Taxonomy" id="2942627"/>
    <lineage>
        <taxon>Bacteria</taxon>
        <taxon>Pseudomonadati</taxon>
        <taxon>Pseudomonadota</taxon>
        <taxon>Gammaproteobacteria</taxon>
        <taxon>Pseudomonadales</taxon>
        <taxon>Pseudomonadaceae</taxon>
        <taxon>Pseudomonas</taxon>
    </lineage>
</organism>
<dbReference type="SUPFAM" id="SSF50182">
    <property type="entry name" value="Sm-like ribonucleoproteins"/>
    <property type="match status" value="1"/>
</dbReference>
<dbReference type="RefSeq" id="WP_273891926.1">
    <property type="nucleotide sequence ID" value="NZ_JAMDGP010000014.1"/>
</dbReference>
<feature type="domain" description="Mechanosensitive ion channel MscS C-terminal" evidence="8">
    <location>
        <begin position="339"/>
        <end position="398"/>
    </location>
</feature>
<evidence type="ECO:0000259" key="8">
    <source>
        <dbReference type="Pfam" id="PF21082"/>
    </source>
</evidence>
<feature type="domain" description="Mechanosensitive ion channel MscS" evidence="7">
    <location>
        <begin position="188"/>
        <end position="256"/>
    </location>
</feature>
<protein>
    <submittedName>
        <fullName evidence="9">Mechanosensitive ion channel family protein</fullName>
    </submittedName>
</protein>
<comment type="similarity">
    <text evidence="2">Belongs to the MscS (TC 1.A.23) family.</text>
</comment>
<keyword evidence="3 6" id="KW-0812">Transmembrane</keyword>
<feature type="transmembrane region" description="Helical" evidence="6">
    <location>
        <begin position="21"/>
        <end position="43"/>
    </location>
</feature>
<evidence type="ECO:0000256" key="6">
    <source>
        <dbReference type="SAM" id="Phobius"/>
    </source>
</evidence>
<dbReference type="InterPro" id="IPR010920">
    <property type="entry name" value="LSM_dom_sf"/>
</dbReference>
<keyword evidence="4 6" id="KW-1133">Transmembrane helix</keyword>
<feature type="transmembrane region" description="Helical" evidence="6">
    <location>
        <begin position="170"/>
        <end position="186"/>
    </location>
</feature>
<proteinExistence type="inferred from homology"/>
<dbReference type="Gene3D" id="2.30.30.60">
    <property type="match status" value="1"/>
</dbReference>
<dbReference type="InterPro" id="IPR030192">
    <property type="entry name" value="YbdG"/>
</dbReference>
<comment type="subcellular location">
    <subcellularLocation>
        <location evidence="1">Endomembrane system</location>
        <topology evidence="1">Multi-pass membrane protein</topology>
    </subcellularLocation>
</comment>
<dbReference type="InterPro" id="IPR023408">
    <property type="entry name" value="MscS_beta-dom_sf"/>
</dbReference>
<dbReference type="Pfam" id="PF00924">
    <property type="entry name" value="MS_channel_2nd"/>
    <property type="match status" value="1"/>
</dbReference>
<evidence type="ECO:0000256" key="1">
    <source>
        <dbReference type="ARBA" id="ARBA00004127"/>
    </source>
</evidence>
<dbReference type="PANTHER" id="PTHR30414:SF0">
    <property type="entry name" value="MINICONDUCTANCE MECHANOSENSITIVE CHANNEL YBDG"/>
    <property type="match status" value="1"/>
</dbReference>
<dbReference type="EMBL" id="JAMDGZ010000012">
    <property type="protein sequence ID" value="MDD1013046.1"/>
    <property type="molecule type" value="Genomic_DNA"/>
</dbReference>
<name>A0ABT5P430_9PSED</name>
<accession>A0ABT5P430</accession>
<dbReference type="InterPro" id="IPR049278">
    <property type="entry name" value="MS_channel_C"/>
</dbReference>
<keyword evidence="10" id="KW-1185">Reference proteome</keyword>
<feature type="transmembrane region" description="Helical" evidence="6">
    <location>
        <begin position="146"/>
        <end position="164"/>
    </location>
</feature>
<evidence type="ECO:0000256" key="3">
    <source>
        <dbReference type="ARBA" id="ARBA00022692"/>
    </source>
</evidence>
<sequence>MDIQQMWQNTLDLWGTLDQHPVLHAGIGLGVLLVIALVLGRVARFLVLHAARLLGRQPALHWVNDLRENKVFQRLAQTTPSLVVQFGLKLVPELSATSQHFLGNVALAFTILFLTLALSALLDALLDIYARTEHARTRSIKGYVQLAKMVLFVFGAIVIVATLIDRSPLLLLSGLGAMSAVILLVYKDTLLSFVASVQLTSNDMLRVGDWIEMPQVGADGDVVDITLHTVKVQNFDKTIVSIPTWRLMSESFKNWRGMQQSGGRRIKRSLFIDAGGVRFLRNDEEQRLGEVRLLTDYIARKRSELKVWNEAQGNVAELSANRRRMTNIGTFRAYALAYLKSHPDIQPNMTCMVRQMQTTAQGVPLEIYCFTRTTVWAEYERIQGDIFDYLLAVLPEFGLSLYQQPSGNDLRAGLLPSTLPSQQRALSAETTEP</sequence>
<evidence type="ECO:0000256" key="2">
    <source>
        <dbReference type="ARBA" id="ARBA00008017"/>
    </source>
</evidence>
<reference evidence="9 10" key="1">
    <citation type="submission" date="2022-05" db="EMBL/GenBank/DDBJ databases">
        <title>Novel Pseudomonas spp. Isolated from a Rainbow Trout Aquaculture Facility.</title>
        <authorList>
            <person name="Testerman T."/>
            <person name="Graf J."/>
        </authorList>
    </citation>
    <scope>NUCLEOTIDE SEQUENCE [LARGE SCALE GENOMIC DNA]</scope>
    <source>
        <strain evidence="9 10">ID1025</strain>
    </source>
</reference>
<dbReference type="InterPro" id="IPR006685">
    <property type="entry name" value="MscS_channel_2nd"/>
</dbReference>
<comment type="caution">
    <text evidence="9">The sequence shown here is derived from an EMBL/GenBank/DDBJ whole genome shotgun (WGS) entry which is preliminary data.</text>
</comment>
<evidence type="ECO:0000259" key="7">
    <source>
        <dbReference type="Pfam" id="PF00924"/>
    </source>
</evidence>
<keyword evidence="5 6" id="KW-0472">Membrane</keyword>
<gene>
    <name evidence="9" type="ORF">M5G17_05020</name>
</gene>
<evidence type="ECO:0000256" key="4">
    <source>
        <dbReference type="ARBA" id="ARBA00022989"/>
    </source>
</evidence>
<dbReference type="Pfam" id="PF21082">
    <property type="entry name" value="MS_channel_3rd"/>
    <property type="match status" value="1"/>
</dbReference>
<dbReference type="PANTHER" id="PTHR30414">
    <property type="entry name" value="MINICONDUCTANCE MECHANOSENSITIVE CHANNEL YBDG"/>
    <property type="match status" value="1"/>
</dbReference>
<evidence type="ECO:0000313" key="10">
    <source>
        <dbReference type="Proteomes" id="UP001148184"/>
    </source>
</evidence>
<evidence type="ECO:0000313" key="9">
    <source>
        <dbReference type="EMBL" id="MDD1013046.1"/>
    </source>
</evidence>